<protein>
    <submittedName>
        <fullName evidence="2">SRPBCC family protein</fullName>
    </submittedName>
</protein>
<keyword evidence="3" id="KW-1185">Reference proteome</keyword>
<reference evidence="2 3" key="1">
    <citation type="submission" date="2022-03" db="EMBL/GenBank/DDBJ databases">
        <title>Isotopic signatures of nitrous oxide derived from detoxification processes.</title>
        <authorList>
            <person name="Behrendt U."/>
            <person name="Buchen C."/>
            <person name="Well R."/>
            <person name="Ulrich A."/>
            <person name="Rohe L."/>
            <person name="Kolb S."/>
            <person name="Schloter M."/>
            <person name="Horn M.A."/>
            <person name="Augustin J."/>
        </authorList>
    </citation>
    <scope>NUCLEOTIDE SEQUENCE [LARGE SCALE GENOMIC DNA]</scope>
    <source>
        <strain evidence="2 3">S4-C24</strain>
    </source>
</reference>
<feature type="compositionally biased region" description="Low complexity" evidence="1">
    <location>
        <begin position="160"/>
        <end position="228"/>
    </location>
</feature>
<dbReference type="SUPFAM" id="SSF55961">
    <property type="entry name" value="Bet v1-like"/>
    <property type="match status" value="1"/>
</dbReference>
<dbReference type="Proteomes" id="UP000829069">
    <property type="component" value="Chromosome"/>
</dbReference>
<dbReference type="EMBL" id="CP093326">
    <property type="protein sequence ID" value="UNK45078.1"/>
    <property type="molecule type" value="Genomic_DNA"/>
</dbReference>
<dbReference type="PANTHER" id="PTHR38588">
    <property type="entry name" value="BLL0334 PROTEIN"/>
    <property type="match status" value="1"/>
</dbReference>
<dbReference type="InterPro" id="IPR010419">
    <property type="entry name" value="CO_DH_gsu"/>
</dbReference>
<accession>A0ABY3W7J7</accession>
<name>A0ABY3W7J7_9MICC</name>
<organism evidence="2 3">
    <name type="scientific">Arthrobacter sulfonylureivorans</name>
    <dbReference type="NCBI Taxonomy" id="2486855"/>
    <lineage>
        <taxon>Bacteria</taxon>
        <taxon>Bacillati</taxon>
        <taxon>Actinomycetota</taxon>
        <taxon>Actinomycetes</taxon>
        <taxon>Micrococcales</taxon>
        <taxon>Micrococcaceae</taxon>
        <taxon>Arthrobacter</taxon>
    </lineage>
</organism>
<evidence type="ECO:0000313" key="3">
    <source>
        <dbReference type="Proteomes" id="UP000829069"/>
    </source>
</evidence>
<dbReference type="Gene3D" id="3.30.530.20">
    <property type="match status" value="1"/>
</dbReference>
<dbReference type="RefSeq" id="WP_241913363.1">
    <property type="nucleotide sequence ID" value="NZ_CP093326.1"/>
</dbReference>
<evidence type="ECO:0000256" key="1">
    <source>
        <dbReference type="SAM" id="MobiDB-lite"/>
    </source>
</evidence>
<dbReference type="Pfam" id="PF06240">
    <property type="entry name" value="COXG"/>
    <property type="match status" value="1"/>
</dbReference>
<sequence>MQLERTFSVTAPIGTVWETLMDFERVAGCIPGAQILEKTSEDEYQVAMKVKLGPVTMQYKGTLHVEERDAGARRATLRGKARETRGQGAAEATVTMQLSESGAATEASVNADLTLSGKAAAMGKSVIGSVTDQMLAVFTKNLQEMIKAPDAKGPHNGADAAPASAVQASAAPASATASPTASAPSAPAPPSSAAGAQPGSAAYTQPAAPPSSSSPAPSAPAGPQGESSLDGLAVARQVLADQLRSPGKVLCLVLVAAALAHLAGRRSGRRQAVALLRPGGV</sequence>
<dbReference type="CDD" id="cd07823">
    <property type="entry name" value="SRPBCC_5"/>
    <property type="match status" value="1"/>
</dbReference>
<proteinExistence type="predicted"/>
<feature type="region of interest" description="Disordered" evidence="1">
    <location>
        <begin position="148"/>
        <end position="228"/>
    </location>
</feature>
<evidence type="ECO:0000313" key="2">
    <source>
        <dbReference type="EMBL" id="UNK45078.1"/>
    </source>
</evidence>
<dbReference type="PANTHER" id="PTHR38588:SF1">
    <property type="entry name" value="BLL0334 PROTEIN"/>
    <property type="match status" value="1"/>
</dbReference>
<gene>
    <name evidence="2" type="ORF">MNQ99_14175</name>
</gene>
<dbReference type="InterPro" id="IPR023393">
    <property type="entry name" value="START-like_dom_sf"/>
</dbReference>